<dbReference type="AlphaFoldDB" id="A0A9W8TJ75"/>
<dbReference type="EMBL" id="JANPWZ010001586">
    <property type="protein sequence ID" value="KAJ3564682.1"/>
    <property type="molecule type" value="Genomic_DNA"/>
</dbReference>
<evidence type="ECO:0000313" key="2">
    <source>
        <dbReference type="EMBL" id="KAJ3564682.1"/>
    </source>
</evidence>
<feature type="domain" description="Heterokaryon incompatibility" evidence="1">
    <location>
        <begin position="251"/>
        <end position="399"/>
    </location>
</feature>
<proteinExistence type="predicted"/>
<organism evidence="2 3">
    <name type="scientific">Xylaria arbuscula</name>
    <dbReference type="NCBI Taxonomy" id="114810"/>
    <lineage>
        <taxon>Eukaryota</taxon>
        <taxon>Fungi</taxon>
        <taxon>Dikarya</taxon>
        <taxon>Ascomycota</taxon>
        <taxon>Pezizomycotina</taxon>
        <taxon>Sordariomycetes</taxon>
        <taxon>Xylariomycetidae</taxon>
        <taxon>Xylariales</taxon>
        <taxon>Xylariaceae</taxon>
        <taxon>Xylaria</taxon>
    </lineage>
</organism>
<evidence type="ECO:0000313" key="3">
    <source>
        <dbReference type="Proteomes" id="UP001148614"/>
    </source>
</evidence>
<sequence>MRSTDSTDSATTSRPYGHPNRGRCPDNLCAHVSFPSFNNASEEVDVDTLLHSSCNNCPSQAEQETLCNFCRHLRLRHLAICLRDKLTGLYIELDHDSNTRGSGISRILLNKRNKKCDLCGLLANTILSYFVMTKKHEEDETSMQAETSVSLWLRQGHGTGRLFLRLRGPNRTDEIEITYREPSKDSITTVGSLIYWPTVQQWINKCADHDECKRLAPLTMPEGFRLIDVENWNLVSDFPPGSKLGDTRIKFVALSYVWGKQDTSRNDALLACNKDELTTPGGLRNIISLPKAIKDAITICQQLDYRFLWVDRFCIQQDDGPNKQTQINAMGDIYSSAALTIIHASGASFEDPIAGVTIEREALQSKTITCGLELISGYLDIEVVIKASNWGKRGWTYQEAILSRRKLFFTPFELWFECSYGYAPYQREEQCSRRRQGSLVGDWDRSRMTQFGLDNFVESETQFEDFVRHLESYTARSLTYQSDILNAFIGILTTLYKTKLGIYGLPETDFDQALLWYCKTEQMPKMDSSFPSWSWASVSEIVTAPIIRFQQGFLGPLVQWWYKDRNRELKIVRSKNSLHCRDTRGTKGTRDKPDTNAQAHLLVAWWKGCIEPAIPEDVKQALEKCSPACESSTQTQLPFIERVWGHIKKAEKCTTCESKIAERWPDLEEVWKSIKGARNLGIWDTQYFAEQLLIEELQPGVLLTRAQTAYFKISLEVDARWDPFSIRLEIYFVDSGGRRIGIIRPEYTCDTCMTGITLHEVLGIKAGTAQTDSLECMSVSLSSIRKLEASESTTLDSDLELKMARELGEIVNKMNKKGEPLPGEKLLSEDLTGVRQSAVNVLIIHREGGSKGCPIARRIGVGWIYLEDWMKADRAFQTIGLK</sequence>
<reference evidence="2" key="1">
    <citation type="submission" date="2022-07" db="EMBL/GenBank/DDBJ databases">
        <title>Genome Sequence of Xylaria arbuscula.</title>
        <authorList>
            <person name="Buettner E."/>
        </authorList>
    </citation>
    <scope>NUCLEOTIDE SEQUENCE</scope>
    <source>
        <strain evidence="2">VT107</strain>
    </source>
</reference>
<gene>
    <name evidence="2" type="ORF">NPX13_g7757</name>
</gene>
<dbReference type="VEuPathDB" id="FungiDB:F4678DRAFT_419310"/>
<dbReference type="Proteomes" id="UP001148614">
    <property type="component" value="Unassembled WGS sequence"/>
</dbReference>
<accession>A0A9W8TJ75</accession>
<dbReference type="PANTHER" id="PTHR33112:SF1">
    <property type="entry name" value="HETEROKARYON INCOMPATIBILITY DOMAIN-CONTAINING PROTEIN"/>
    <property type="match status" value="1"/>
</dbReference>
<name>A0A9W8TJ75_9PEZI</name>
<dbReference type="PANTHER" id="PTHR33112">
    <property type="entry name" value="DOMAIN PROTEIN, PUTATIVE-RELATED"/>
    <property type="match status" value="1"/>
</dbReference>
<protein>
    <recommendedName>
        <fullName evidence="1">Heterokaryon incompatibility domain-containing protein</fullName>
    </recommendedName>
</protein>
<evidence type="ECO:0000259" key="1">
    <source>
        <dbReference type="Pfam" id="PF06985"/>
    </source>
</evidence>
<comment type="caution">
    <text evidence="2">The sequence shown here is derived from an EMBL/GenBank/DDBJ whole genome shotgun (WGS) entry which is preliminary data.</text>
</comment>
<keyword evidence="3" id="KW-1185">Reference proteome</keyword>
<dbReference type="InterPro" id="IPR010730">
    <property type="entry name" value="HET"/>
</dbReference>
<dbReference type="Pfam" id="PF06985">
    <property type="entry name" value="HET"/>
    <property type="match status" value="1"/>
</dbReference>